<keyword evidence="1" id="KW-0732">Signal</keyword>
<name>A0A7U8GTL3_NEPCE</name>
<dbReference type="PANTHER" id="PTHR39327">
    <property type="match status" value="1"/>
</dbReference>
<dbReference type="AlphaFoldDB" id="A0A7U8GTL3"/>
<evidence type="ECO:0008006" key="4">
    <source>
        <dbReference type="Google" id="ProtNLM"/>
    </source>
</evidence>
<dbReference type="Proteomes" id="UP000002171">
    <property type="component" value="Unassembled WGS sequence"/>
</dbReference>
<comment type="caution">
    <text evidence="2">The sequence shown here is derived from an EMBL/GenBank/DDBJ whole genome shotgun (WGS) entry which is preliminary data.</text>
</comment>
<dbReference type="PANTHER" id="PTHR39327:SF1">
    <property type="entry name" value="BLR5470 PROTEIN"/>
    <property type="match status" value="1"/>
</dbReference>
<sequence>MLRKTARLFNVKFIHFSVLASIYAASPVHAGHLQKILPQSQVKKIYRHYDRETAERFDAWNQLLKSSHDKSDIEKLELVNNFFNQMKWAEDKQLWESKDYWATPIESLIKNAGDCEDFSIAKYFTLLELGIPVENLKVSYVKLIEDNQAHMVLAYYAEENSDPLILDNIHKEIRRGSERNDLDPMFHFNSQGVWKKGESEKLLDSATEIKQWAEMMKRINLEQNT</sequence>
<dbReference type="OrthoDB" id="5401788at2"/>
<proteinExistence type="predicted"/>
<reference evidence="2 3" key="1">
    <citation type="submission" date="2006-02" db="EMBL/GenBank/DDBJ databases">
        <authorList>
            <person name="Pinhassi J."/>
            <person name="Pedros-Alio C."/>
            <person name="Ferriera S."/>
            <person name="Johnson J."/>
            <person name="Kravitz S."/>
            <person name="Halpern A."/>
            <person name="Remington K."/>
            <person name="Beeson K."/>
            <person name="Tran B."/>
            <person name="Rogers Y.-H."/>
            <person name="Friedman R."/>
            <person name="Venter J.C."/>
        </authorList>
    </citation>
    <scope>NUCLEOTIDE SEQUENCE [LARGE SCALE GENOMIC DNA]</scope>
    <source>
        <strain evidence="2 3">MED92</strain>
    </source>
</reference>
<dbReference type="EMBL" id="AAOW01000002">
    <property type="protein sequence ID" value="EAR62546.1"/>
    <property type="molecule type" value="Genomic_DNA"/>
</dbReference>
<evidence type="ECO:0000256" key="1">
    <source>
        <dbReference type="SAM" id="SignalP"/>
    </source>
</evidence>
<dbReference type="InterPro" id="IPR010319">
    <property type="entry name" value="Transglutaminase-like_Cys_pept"/>
</dbReference>
<dbReference type="Gene3D" id="3.10.620.30">
    <property type="match status" value="1"/>
</dbReference>
<gene>
    <name evidence="2" type="ORF">MED92_05493</name>
</gene>
<evidence type="ECO:0000313" key="2">
    <source>
        <dbReference type="EMBL" id="EAR62546.1"/>
    </source>
</evidence>
<organism evidence="2 3">
    <name type="scientific">Neptuniibacter caesariensis</name>
    <dbReference type="NCBI Taxonomy" id="207954"/>
    <lineage>
        <taxon>Bacteria</taxon>
        <taxon>Pseudomonadati</taxon>
        <taxon>Pseudomonadota</taxon>
        <taxon>Gammaproteobacteria</taxon>
        <taxon>Oceanospirillales</taxon>
        <taxon>Oceanospirillaceae</taxon>
        <taxon>Neptuniibacter</taxon>
    </lineage>
</organism>
<dbReference type="RefSeq" id="WP_007021564.1">
    <property type="nucleotide sequence ID" value="NZ_CH724126.1"/>
</dbReference>
<protein>
    <recommendedName>
        <fullName evidence="4">Sulfate adenylyltransferase</fullName>
    </recommendedName>
</protein>
<feature type="chain" id="PRO_5030505627" description="Sulfate adenylyltransferase" evidence="1">
    <location>
        <begin position="31"/>
        <end position="225"/>
    </location>
</feature>
<dbReference type="Pfam" id="PF06035">
    <property type="entry name" value="Peptidase_C93"/>
    <property type="match status" value="1"/>
</dbReference>
<keyword evidence="3" id="KW-1185">Reference proteome</keyword>
<feature type="signal peptide" evidence="1">
    <location>
        <begin position="1"/>
        <end position="30"/>
    </location>
</feature>
<accession>A0A7U8GTL3</accession>
<evidence type="ECO:0000313" key="3">
    <source>
        <dbReference type="Proteomes" id="UP000002171"/>
    </source>
</evidence>